<protein>
    <submittedName>
        <fullName evidence="1">Uncharacterized protein</fullName>
    </submittedName>
</protein>
<organism evidence="1 2">
    <name type="scientific">Dryococelus australis</name>
    <dbReference type="NCBI Taxonomy" id="614101"/>
    <lineage>
        <taxon>Eukaryota</taxon>
        <taxon>Metazoa</taxon>
        <taxon>Ecdysozoa</taxon>
        <taxon>Arthropoda</taxon>
        <taxon>Hexapoda</taxon>
        <taxon>Insecta</taxon>
        <taxon>Pterygota</taxon>
        <taxon>Neoptera</taxon>
        <taxon>Polyneoptera</taxon>
        <taxon>Phasmatodea</taxon>
        <taxon>Verophasmatodea</taxon>
        <taxon>Anareolatae</taxon>
        <taxon>Phasmatidae</taxon>
        <taxon>Eurycanthinae</taxon>
        <taxon>Dryococelus</taxon>
    </lineage>
</organism>
<keyword evidence="2" id="KW-1185">Reference proteome</keyword>
<comment type="caution">
    <text evidence="1">The sequence shown here is derived from an EMBL/GenBank/DDBJ whole genome shotgun (WGS) entry which is preliminary data.</text>
</comment>
<reference evidence="1 2" key="1">
    <citation type="submission" date="2023-02" db="EMBL/GenBank/DDBJ databases">
        <title>LHISI_Scaffold_Assembly.</title>
        <authorList>
            <person name="Stuart O.P."/>
            <person name="Cleave R."/>
            <person name="Magrath M.J.L."/>
            <person name="Mikheyev A.S."/>
        </authorList>
    </citation>
    <scope>NUCLEOTIDE SEQUENCE [LARGE SCALE GENOMIC DNA]</scope>
    <source>
        <strain evidence="1">Daus_M_001</strain>
        <tissue evidence="1">Leg muscle</tissue>
    </source>
</reference>
<sequence>MARCATVLDRCATGAEENILYGGEEICELSKRFKLNERELIRTFREFEKSPDVMPDKLLHIKNTLHIIPVPSSECERGFCPSQTGTGTVALLIETIKNIMFIRIVGPPLTTFEASNCVKTWPLRGRHSDINPNSKSRTKDDEEN</sequence>
<proteinExistence type="predicted"/>
<dbReference type="EMBL" id="JARBHB010000008">
    <property type="protein sequence ID" value="KAJ8878123.1"/>
    <property type="molecule type" value="Genomic_DNA"/>
</dbReference>
<accession>A0ABQ9H1R5</accession>
<evidence type="ECO:0000313" key="2">
    <source>
        <dbReference type="Proteomes" id="UP001159363"/>
    </source>
</evidence>
<evidence type="ECO:0000313" key="1">
    <source>
        <dbReference type="EMBL" id="KAJ8878123.1"/>
    </source>
</evidence>
<name>A0ABQ9H1R5_9NEOP</name>
<gene>
    <name evidence="1" type="ORF">PR048_022590</name>
</gene>
<dbReference type="Proteomes" id="UP001159363">
    <property type="component" value="Chromosome 7"/>
</dbReference>